<sequence length="319" mass="34223">MKEILLVEKPGLLTTVQDLGRTGYQQYGVVVAGAMDSFSMQIANLLVGNRKDEAVLEATIAGPSLRAVRDIVIAICGGDLAAKINGKDAPLWKSVLLKKGDQLSFTGLKSGARAYIAIAGGINVPKVMGSKSTYLKAGIGGLNGRALQKGDVIMGSDAVKTSTIGRMLSPSLIPKYEKHMTIRIVPGPHEEAFTKEGIDTFFSSVYEVTPQSDRMGYRLKGPKISHRKPADILSEAAPLGGIQIPADGQPIILMADRQTTGGYTRIGTVITVDLMYVAQAVPGAKIRFQPVSVQEAQKLYFEQMRIMRQISVGAGIYDE</sequence>
<evidence type="ECO:0000313" key="6">
    <source>
        <dbReference type="Proteomes" id="UP000076476"/>
    </source>
</evidence>
<feature type="domain" description="Carboxyltransferase" evidence="4">
    <location>
        <begin position="26"/>
        <end position="306"/>
    </location>
</feature>
<dbReference type="GO" id="GO:0005524">
    <property type="term" value="F:ATP binding"/>
    <property type="evidence" value="ECO:0007669"/>
    <property type="project" value="UniProtKB-KW"/>
</dbReference>
<dbReference type="PANTHER" id="PTHR43309">
    <property type="entry name" value="5-OXOPROLINASE SUBUNIT C"/>
    <property type="match status" value="1"/>
</dbReference>
<dbReference type="GO" id="GO:0016787">
    <property type="term" value="F:hydrolase activity"/>
    <property type="evidence" value="ECO:0007669"/>
    <property type="project" value="UniProtKB-KW"/>
</dbReference>
<accession>A0A165WRD7</accession>
<dbReference type="SUPFAM" id="SSF50891">
    <property type="entry name" value="Cyclophilin-like"/>
    <property type="match status" value="1"/>
</dbReference>
<dbReference type="OrthoDB" id="9782422at2"/>
<dbReference type="Gene3D" id="2.40.100.10">
    <property type="entry name" value="Cyclophilin-like"/>
    <property type="match status" value="1"/>
</dbReference>
<gene>
    <name evidence="5" type="ORF">AZI98_14620</name>
</gene>
<keyword evidence="2" id="KW-0378">Hydrolase</keyword>
<evidence type="ECO:0000259" key="4">
    <source>
        <dbReference type="SMART" id="SM00797"/>
    </source>
</evidence>
<dbReference type="SMART" id="SM00797">
    <property type="entry name" value="AHS2"/>
    <property type="match status" value="1"/>
</dbReference>
<keyword evidence="1" id="KW-0547">Nucleotide-binding</keyword>
<dbReference type="Proteomes" id="UP000076476">
    <property type="component" value="Unassembled WGS sequence"/>
</dbReference>
<dbReference type="EMBL" id="LWBR01000058">
    <property type="protein sequence ID" value="KZN95236.1"/>
    <property type="molecule type" value="Genomic_DNA"/>
</dbReference>
<reference evidence="5 6" key="1">
    <citation type="submission" date="2016-04" db="EMBL/GenBank/DDBJ databases">
        <title>Draft genome sequence of Aeribacillus pallidus 8m3 from petroleum reservoir.</title>
        <authorList>
            <person name="Poltaraus A.B."/>
            <person name="Nazina T.N."/>
            <person name="Tourova T.P."/>
            <person name="Malakho S.M."/>
            <person name="Korshunova A.V."/>
            <person name="Sokolova D.S."/>
        </authorList>
    </citation>
    <scope>NUCLEOTIDE SEQUENCE [LARGE SCALE GENOMIC DNA]</scope>
    <source>
        <strain evidence="5 6">8m3</strain>
    </source>
</reference>
<dbReference type="PANTHER" id="PTHR43309:SF5">
    <property type="entry name" value="5-OXOPROLINASE SUBUNIT C"/>
    <property type="match status" value="1"/>
</dbReference>
<dbReference type="InterPro" id="IPR029000">
    <property type="entry name" value="Cyclophilin-like_dom_sf"/>
</dbReference>
<evidence type="ECO:0000256" key="1">
    <source>
        <dbReference type="ARBA" id="ARBA00022741"/>
    </source>
</evidence>
<dbReference type="NCBIfam" id="TIGR00724">
    <property type="entry name" value="urea_amlyse_rel"/>
    <property type="match status" value="1"/>
</dbReference>
<evidence type="ECO:0000256" key="2">
    <source>
        <dbReference type="ARBA" id="ARBA00022801"/>
    </source>
</evidence>
<dbReference type="InterPro" id="IPR003778">
    <property type="entry name" value="CT_A_B"/>
</dbReference>
<organism evidence="5 6">
    <name type="scientific">Aeribacillus pallidus</name>
    <dbReference type="NCBI Taxonomy" id="33936"/>
    <lineage>
        <taxon>Bacteria</taxon>
        <taxon>Bacillati</taxon>
        <taxon>Bacillota</taxon>
        <taxon>Bacilli</taxon>
        <taxon>Bacillales</taxon>
        <taxon>Bacillaceae</taxon>
        <taxon>Aeribacillus</taxon>
    </lineage>
</organism>
<name>A0A165WRD7_9BACI</name>
<keyword evidence="6" id="KW-1185">Reference proteome</keyword>
<evidence type="ECO:0000256" key="3">
    <source>
        <dbReference type="ARBA" id="ARBA00022840"/>
    </source>
</evidence>
<dbReference type="STRING" id="33936.AZI98_14620"/>
<dbReference type="AlphaFoldDB" id="A0A165WRD7"/>
<comment type="caution">
    <text evidence="5">The sequence shown here is derived from an EMBL/GenBank/DDBJ whole genome shotgun (WGS) entry which is preliminary data.</text>
</comment>
<proteinExistence type="predicted"/>
<evidence type="ECO:0000313" key="5">
    <source>
        <dbReference type="EMBL" id="KZN95236.1"/>
    </source>
</evidence>
<dbReference type="Pfam" id="PF02626">
    <property type="entry name" value="CT_A_B"/>
    <property type="match status" value="1"/>
</dbReference>
<dbReference type="InterPro" id="IPR052708">
    <property type="entry name" value="PxpC"/>
</dbReference>
<dbReference type="RefSeq" id="WP_063389001.1">
    <property type="nucleotide sequence ID" value="NZ_LWBR01000058.1"/>
</dbReference>
<keyword evidence="3" id="KW-0067">ATP-binding</keyword>
<protein>
    <submittedName>
        <fullName evidence="5">KipI antagonist</fullName>
    </submittedName>
</protein>